<dbReference type="PANTHER" id="PTHR42997:SF1">
    <property type="entry name" value="AP-4-A PHOSPHORYLASE"/>
    <property type="match status" value="1"/>
</dbReference>
<evidence type="ECO:0000313" key="3">
    <source>
        <dbReference type="EMBL" id="CAB5006556.1"/>
    </source>
</evidence>
<dbReference type="InterPro" id="IPR036265">
    <property type="entry name" value="HIT-like_sf"/>
</dbReference>
<dbReference type="GO" id="GO:0003824">
    <property type="term" value="F:catalytic activity"/>
    <property type="evidence" value="ECO:0007669"/>
    <property type="project" value="InterPro"/>
</dbReference>
<dbReference type="Gene3D" id="3.30.428.10">
    <property type="entry name" value="HIT-like"/>
    <property type="match status" value="1"/>
</dbReference>
<dbReference type="PROSITE" id="PS51084">
    <property type="entry name" value="HIT_2"/>
    <property type="match status" value="1"/>
</dbReference>
<evidence type="ECO:0000313" key="4">
    <source>
        <dbReference type="EMBL" id="CAB5063159.1"/>
    </source>
</evidence>
<dbReference type="CDD" id="cd01275">
    <property type="entry name" value="FHIT"/>
    <property type="match status" value="1"/>
</dbReference>
<dbReference type="SUPFAM" id="SSF54197">
    <property type="entry name" value="HIT-like"/>
    <property type="match status" value="1"/>
</dbReference>
<sequence length="176" mass="19078">MLEHLWNGWRSAYVQQWSENAGSPPAPTSGSVFTQILNSGLGDDESHIVYRGTSCFAIMNAFPYASGHLLILPYREVADLENLSAQEAQELWATVTTAVQVVKSVYQPQGLNVGINLGPPAGGSISQHLHVHVVPRWIGDANFMTAVANTRTLPEAIGDSAHRIRTAWQKFGNVGA</sequence>
<keyword evidence="1" id="KW-0547">Nucleotide-binding</keyword>
<reference evidence="3" key="1">
    <citation type="submission" date="2020-05" db="EMBL/GenBank/DDBJ databases">
        <authorList>
            <person name="Chiriac C."/>
            <person name="Salcher M."/>
            <person name="Ghai R."/>
            <person name="Kavagutti S V."/>
        </authorList>
    </citation>
    <scope>NUCLEOTIDE SEQUENCE</scope>
</reference>
<dbReference type="EMBL" id="CAFBPN010000001">
    <property type="protein sequence ID" value="CAB5006556.1"/>
    <property type="molecule type" value="Genomic_DNA"/>
</dbReference>
<name>A0A6J7PMB2_9ZZZZ</name>
<dbReference type="AlphaFoldDB" id="A0A6J7PMB2"/>
<dbReference type="InterPro" id="IPR052908">
    <property type="entry name" value="AP-4-A_phosphorylase"/>
</dbReference>
<dbReference type="InterPro" id="IPR039383">
    <property type="entry name" value="FHIT"/>
</dbReference>
<dbReference type="InterPro" id="IPR011146">
    <property type="entry name" value="HIT-like"/>
</dbReference>
<evidence type="ECO:0000259" key="2">
    <source>
        <dbReference type="PROSITE" id="PS51084"/>
    </source>
</evidence>
<dbReference type="Pfam" id="PF01230">
    <property type="entry name" value="HIT"/>
    <property type="match status" value="1"/>
</dbReference>
<dbReference type="GO" id="GO:0000166">
    <property type="term" value="F:nucleotide binding"/>
    <property type="evidence" value="ECO:0007669"/>
    <property type="project" value="UniProtKB-KW"/>
</dbReference>
<dbReference type="PANTHER" id="PTHR42997">
    <property type="entry name" value="HIT FAMILY HYDROLASE"/>
    <property type="match status" value="1"/>
</dbReference>
<organism evidence="3">
    <name type="scientific">freshwater metagenome</name>
    <dbReference type="NCBI Taxonomy" id="449393"/>
    <lineage>
        <taxon>unclassified sequences</taxon>
        <taxon>metagenomes</taxon>
        <taxon>ecological metagenomes</taxon>
    </lineage>
</organism>
<evidence type="ECO:0000256" key="1">
    <source>
        <dbReference type="ARBA" id="ARBA00022741"/>
    </source>
</evidence>
<dbReference type="EMBL" id="CAFBQU010000009">
    <property type="protein sequence ID" value="CAB5063159.1"/>
    <property type="molecule type" value="Genomic_DNA"/>
</dbReference>
<proteinExistence type="predicted"/>
<protein>
    <submittedName>
        <fullName evidence="3">Unannotated protein</fullName>
    </submittedName>
</protein>
<gene>
    <name evidence="3" type="ORF">UFOPK4098_00052</name>
    <name evidence="4" type="ORF">UFOPK4347_00560</name>
</gene>
<accession>A0A6J7PMB2</accession>
<feature type="domain" description="HIT" evidence="2">
    <location>
        <begin position="35"/>
        <end position="143"/>
    </location>
</feature>